<feature type="non-terminal residue" evidence="2">
    <location>
        <position position="1"/>
    </location>
</feature>
<feature type="region of interest" description="Disordered" evidence="1">
    <location>
        <begin position="33"/>
        <end position="55"/>
    </location>
</feature>
<evidence type="ECO:0000256" key="1">
    <source>
        <dbReference type="SAM" id="MobiDB-lite"/>
    </source>
</evidence>
<reference evidence="2" key="1">
    <citation type="journal article" date="2014" name="Front. Microbiol.">
        <title>High frequency of phylogenetically diverse reductive dehalogenase-homologous genes in deep subseafloor sedimentary metagenomes.</title>
        <authorList>
            <person name="Kawai M."/>
            <person name="Futagami T."/>
            <person name="Toyoda A."/>
            <person name="Takaki Y."/>
            <person name="Nishi S."/>
            <person name="Hori S."/>
            <person name="Arai W."/>
            <person name="Tsubouchi T."/>
            <person name="Morono Y."/>
            <person name="Uchiyama I."/>
            <person name="Ito T."/>
            <person name="Fujiyama A."/>
            <person name="Inagaki F."/>
            <person name="Takami H."/>
        </authorList>
    </citation>
    <scope>NUCLEOTIDE SEQUENCE</scope>
    <source>
        <strain evidence="2">Expedition CK06-06</strain>
    </source>
</reference>
<organism evidence="2">
    <name type="scientific">marine sediment metagenome</name>
    <dbReference type="NCBI Taxonomy" id="412755"/>
    <lineage>
        <taxon>unclassified sequences</taxon>
        <taxon>metagenomes</taxon>
        <taxon>ecological metagenomes</taxon>
    </lineage>
</organism>
<sequence length="55" mass="5804">GAIPGLGAMPGLAAANEKQFLFCLVKLMTDPFNKGTGQGRPPSSYLAEVVQRKAR</sequence>
<gene>
    <name evidence="2" type="ORF">S12H4_06873</name>
</gene>
<dbReference type="EMBL" id="BARW01002474">
    <property type="protein sequence ID" value="GAI71550.1"/>
    <property type="molecule type" value="Genomic_DNA"/>
</dbReference>
<name>X1S809_9ZZZZ</name>
<accession>X1S809</accession>
<protein>
    <submittedName>
        <fullName evidence="2">Uncharacterized protein</fullName>
    </submittedName>
</protein>
<proteinExistence type="predicted"/>
<dbReference type="AlphaFoldDB" id="X1S809"/>
<comment type="caution">
    <text evidence="2">The sequence shown here is derived from an EMBL/GenBank/DDBJ whole genome shotgun (WGS) entry which is preliminary data.</text>
</comment>
<evidence type="ECO:0000313" key="2">
    <source>
        <dbReference type="EMBL" id="GAI71550.1"/>
    </source>
</evidence>